<protein>
    <submittedName>
        <fullName evidence="2">ORF6N domain</fullName>
    </submittedName>
</protein>
<organism evidence="2 3">
    <name type="scientific">Raoultella terrigena</name>
    <name type="common">Klebsiella terrigena</name>
    <dbReference type="NCBI Taxonomy" id="577"/>
    <lineage>
        <taxon>Bacteria</taxon>
        <taxon>Pseudomonadati</taxon>
        <taxon>Pseudomonadota</taxon>
        <taxon>Gammaproteobacteria</taxon>
        <taxon>Enterobacterales</taxon>
        <taxon>Enterobacteriaceae</taxon>
        <taxon>Klebsiella/Raoultella group</taxon>
        <taxon>Raoultella</taxon>
    </lineage>
</organism>
<dbReference type="Proteomes" id="UP000274346">
    <property type="component" value="Chromosome"/>
</dbReference>
<gene>
    <name evidence="2" type="ORF">NCTC13098_01098</name>
</gene>
<evidence type="ECO:0000313" key="3">
    <source>
        <dbReference type="Proteomes" id="UP000274346"/>
    </source>
</evidence>
<dbReference type="AlphaFoldDB" id="A0A3P8IRI7"/>
<reference evidence="2 3" key="1">
    <citation type="submission" date="2018-12" db="EMBL/GenBank/DDBJ databases">
        <authorList>
            <consortium name="Pathogen Informatics"/>
        </authorList>
    </citation>
    <scope>NUCLEOTIDE SEQUENCE [LARGE SCALE GENOMIC DNA]</scope>
    <source>
        <strain evidence="2 3">NCTC13098</strain>
    </source>
</reference>
<dbReference type="InterPro" id="IPR018873">
    <property type="entry name" value="KilA-N_DNA-bd_domain"/>
</dbReference>
<accession>A0A3P8IRI7</accession>
<feature type="domain" description="KilA-N DNA-binding" evidence="1">
    <location>
        <begin position="31"/>
        <end position="120"/>
    </location>
</feature>
<sequence>MKNIRFTSEASPQSKAGLVDITIQVKQLPAVEFHGQRVVTFAMIDEAHRRPRDTAKKAFQRNRARFVDGDDFFIVGASEVEWDVTDHLARGIKRPGKKMNSPIRGRVTLITESGYLLLTKPFNDDLAWQVQRQLVKAYFRCPEVVTFQHVELPSLKELAAMPVIDAQNTVTRAGKHSKRLHGSQGSNGMNLRKKELKALRPAERLVDAMGQIGFDEYEWEVQHDRA</sequence>
<evidence type="ECO:0000259" key="1">
    <source>
        <dbReference type="Pfam" id="PF10543"/>
    </source>
</evidence>
<name>A0A3P8IRI7_RAOTE</name>
<proteinExistence type="predicted"/>
<dbReference type="Pfam" id="PF10543">
    <property type="entry name" value="ORF6N"/>
    <property type="match status" value="1"/>
</dbReference>
<dbReference type="EMBL" id="LR131271">
    <property type="protein sequence ID" value="VDR24799.1"/>
    <property type="molecule type" value="Genomic_DNA"/>
</dbReference>
<evidence type="ECO:0000313" key="2">
    <source>
        <dbReference type="EMBL" id="VDR24799.1"/>
    </source>
</evidence>
<dbReference type="KEGG" id="rtg:NCTC13098_01098"/>